<organism evidence="1 2">
    <name type="scientific">Panagrolaimus sp. JU765</name>
    <dbReference type="NCBI Taxonomy" id="591449"/>
    <lineage>
        <taxon>Eukaryota</taxon>
        <taxon>Metazoa</taxon>
        <taxon>Ecdysozoa</taxon>
        <taxon>Nematoda</taxon>
        <taxon>Chromadorea</taxon>
        <taxon>Rhabditida</taxon>
        <taxon>Tylenchina</taxon>
        <taxon>Panagrolaimomorpha</taxon>
        <taxon>Panagrolaimoidea</taxon>
        <taxon>Panagrolaimidae</taxon>
        <taxon>Panagrolaimus</taxon>
    </lineage>
</organism>
<dbReference type="WBParaSite" id="JU765_v2.g252.t1">
    <property type="protein sequence ID" value="JU765_v2.g252.t1"/>
    <property type="gene ID" value="JU765_v2.g252"/>
</dbReference>
<reference evidence="2" key="1">
    <citation type="submission" date="2022-11" db="UniProtKB">
        <authorList>
            <consortium name="WormBaseParasite"/>
        </authorList>
    </citation>
    <scope>IDENTIFICATION</scope>
</reference>
<dbReference type="Proteomes" id="UP000887576">
    <property type="component" value="Unplaced"/>
</dbReference>
<proteinExistence type="predicted"/>
<evidence type="ECO:0000313" key="2">
    <source>
        <dbReference type="WBParaSite" id="JU765_v2.g252.t1"/>
    </source>
</evidence>
<sequence>MENQVKQILNSENNAAKDEKLLKLVEEIQKNLVDGIEKLQKNQRNISLSLDTTVCQLIDNETLIKIQENEQLLPQIVLDEEEESDVQNQENEVKVMPSLAEYVFDSVKSGLSCISRKKIPIEMHSDVDNSVCRIFEDVNPYLVRDLPPLIGSDEFHTGGYGKLTKTNLNQDLKDVVIELPRIPIIAKENEGKNDSAMITNEMKSVEDQIVPENPKRDVAPLEPSPSAVSDDISVIIPDVETKTIQQQLNQEIQNAMHSLKLNLRSPRASPSIKSTTSSESTEDILRKPTVVVKTIQNSNSSIDGFLPDQPSQILENSSLSKGEEVLVPSIIPERPPSPINIIPPLPTKPRIVEAPKVLPRTAEPINDGSFSPSLPNLIEKPKAPERKAPQVAVINEDKPSNNVIRPVVKPLPATRSKLSSQTSALLSPNKNPKAKSLFSSSDEGEDDNDESSRNQKLATKNVQISVNNVIPKTSPMPSPVSAETNRIQSLFLDDDLENPEPILKVPSRNPPSQVQTTKSSLFDGESIVSKSNERNSPNTTAKISRKLFDDSDSDGEDEFFVSSKVSPSPKRQGPQKPEDIKSNNAKNVQKPVNSNVRKSMFSSSDSD</sequence>
<protein>
    <submittedName>
        <fullName evidence="2">Uncharacterized protein</fullName>
    </submittedName>
</protein>
<accession>A0AC34R1G6</accession>
<evidence type="ECO:0000313" key="1">
    <source>
        <dbReference type="Proteomes" id="UP000887576"/>
    </source>
</evidence>
<name>A0AC34R1G6_9BILA</name>